<gene>
    <name evidence="1" type="ORF">CR103_09575</name>
</gene>
<dbReference type="AlphaFoldDB" id="A0A2G8T1S6"/>
<dbReference type="EMBL" id="PDOB01000012">
    <property type="protein sequence ID" value="PIL39964.1"/>
    <property type="molecule type" value="Genomic_DNA"/>
</dbReference>
<protein>
    <submittedName>
        <fullName evidence="1">Uncharacterized protein</fullName>
    </submittedName>
</protein>
<organism evidence="1 2">
    <name type="scientific">Massilia psychrophila</name>
    <dbReference type="NCBI Taxonomy" id="1603353"/>
    <lineage>
        <taxon>Bacteria</taxon>
        <taxon>Pseudomonadati</taxon>
        <taxon>Pseudomonadota</taxon>
        <taxon>Betaproteobacteria</taxon>
        <taxon>Burkholderiales</taxon>
        <taxon>Oxalobacteraceae</taxon>
        <taxon>Telluria group</taxon>
        <taxon>Massilia</taxon>
    </lineage>
</organism>
<keyword evidence="2" id="KW-1185">Reference proteome</keyword>
<evidence type="ECO:0000313" key="2">
    <source>
        <dbReference type="Proteomes" id="UP000228593"/>
    </source>
</evidence>
<dbReference type="RefSeq" id="WP_099915775.1">
    <property type="nucleotide sequence ID" value="NZ_BMHS01000014.1"/>
</dbReference>
<comment type="caution">
    <text evidence="1">The sequence shown here is derived from an EMBL/GenBank/DDBJ whole genome shotgun (WGS) entry which is preliminary data.</text>
</comment>
<accession>A0A2G8T1S6</accession>
<dbReference type="Proteomes" id="UP000228593">
    <property type="component" value="Unassembled WGS sequence"/>
</dbReference>
<reference evidence="1 2" key="1">
    <citation type="submission" date="2017-10" db="EMBL/GenBank/DDBJ databases">
        <title>Massilia psychrophilum sp. nov., a novel purple-pigmented bacterium isolated from Tianshan glacier, Xinjiang Municipality, China.</title>
        <authorList>
            <person name="Wang H."/>
        </authorList>
    </citation>
    <scope>NUCLEOTIDE SEQUENCE [LARGE SCALE GENOMIC DNA]</scope>
    <source>
        <strain evidence="1 2">JCM 30813</strain>
    </source>
</reference>
<name>A0A2G8T1S6_9BURK</name>
<dbReference type="OrthoDB" id="8754242at2"/>
<evidence type="ECO:0000313" key="1">
    <source>
        <dbReference type="EMBL" id="PIL39964.1"/>
    </source>
</evidence>
<sequence>MTIDNYCNRNQQGSEFPVSGAKAHAMIALEQSSLYAARLAIARWINNSSNVMPIAEATLSRAAWYAQTQQNFQEWLERGGFAQYDVASGEQLASVIADDADLAGPVAGGGASTANSCFE</sequence>
<proteinExistence type="predicted"/>